<dbReference type="Proteomes" id="UP001225356">
    <property type="component" value="Unassembled WGS sequence"/>
</dbReference>
<reference evidence="2 3" key="1">
    <citation type="submission" date="2023-07" db="EMBL/GenBank/DDBJ databases">
        <title>Sequencing the genomes of 1000 actinobacteria strains.</title>
        <authorList>
            <person name="Klenk H.-P."/>
        </authorList>
    </citation>
    <scope>NUCLEOTIDE SEQUENCE [LARGE SCALE GENOMIC DNA]</scope>
    <source>
        <strain evidence="2 3">DSM 46740</strain>
    </source>
</reference>
<organism evidence="2 3">
    <name type="scientific">Streptosporangium lutulentum</name>
    <dbReference type="NCBI Taxonomy" id="1461250"/>
    <lineage>
        <taxon>Bacteria</taxon>
        <taxon>Bacillati</taxon>
        <taxon>Actinomycetota</taxon>
        <taxon>Actinomycetes</taxon>
        <taxon>Streptosporangiales</taxon>
        <taxon>Streptosporangiaceae</taxon>
        <taxon>Streptosporangium</taxon>
    </lineage>
</organism>
<accession>A0ABT9QJP6</accession>
<evidence type="ECO:0000313" key="2">
    <source>
        <dbReference type="EMBL" id="MDP9846971.1"/>
    </source>
</evidence>
<comment type="caution">
    <text evidence="2">The sequence shown here is derived from an EMBL/GenBank/DDBJ whole genome shotgun (WGS) entry which is preliminary data.</text>
</comment>
<sequence>MKQPTNQRHIPGQPPAPLLGRLPIFGPVDDEGLGFRYSGVAT</sequence>
<evidence type="ECO:0000313" key="3">
    <source>
        <dbReference type="Proteomes" id="UP001225356"/>
    </source>
</evidence>
<keyword evidence="3" id="KW-1185">Reference proteome</keyword>
<proteinExistence type="predicted"/>
<dbReference type="RefSeq" id="WP_307563874.1">
    <property type="nucleotide sequence ID" value="NZ_JAUSQU010000001.1"/>
</dbReference>
<dbReference type="EMBL" id="JAUSQU010000001">
    <property type="protein sequence ID" value="MDP9846971.1"/>
    <property type="molecule type" value="Genomic_DNA"/>
</dbReference>
<feature type="region of interest" description="Disordered" evidence="1">
    <location>
        <begin position="1"/>
        <end position="23"/>
    </location>
</feature>
<name>A0ABT9QJP6_9ACTN</name>
<evidence type="ECO:0000256" key="1">
    <source>
        <dbReference type="SAM" id="MobiDB-lite"/>
    </source>
</evidence>
<protein>
    <submittedName>
        <fullName evidence="2">Uncharacterized protein</fullName>
    </submittedName>
</protein>
<gene>
    <name evidence="2" type="ORF">J2853_006182</name>
</gene>